<evidence type="ECO:0000256" key="3">
    <source>
        <dbReference type="ARBA" id="ARBA00022692"/>
    </source>
</evidence>
<evidence type="ECO:0000256" key="1">
    <source>
        <dbReference type="ARBA" id="ARBA00004141"/>
    </source>
</evidence>
<dbReference type="InterPro" id="IPR051633">
    <property type="entry name" value="AceTr"/>
</dbReference>
<evidence type="ECO:0000256" key="4">
    <source>
        <dbReference type="ARBA" id="ARBA00022989"/>
    </source>
</evidence>
<dbReference type="PANTHER" id="PTHR31123">
    <property type="entry name" value="ACCUMULATION OF DYADS PROTEIN 2-RELATED"/>
    <property type="match status" value="1"/>
</dbReference>
<organism evidence="7 8">
    <name type="scientific">Trichoderma guizhouense</name>
    <dbReference type="NCBI Taxonomy" id="1491466"/>
    <lineage>
        <taxon>Eukaryota</taxon>
        <taxon>Fungi</taxon>
        <taxon>Dikarya</taxon>
        <taxon>Ascomycota</taxon>
        <taxon>Pezizomycotina</taxon>
        <taxon>Sordariomycetes</taxon>
        <taxon>Hypocreomycetidae</taxon>
        <taxon>Hypocreales</taxon>
        <taxon>Hypocreaceae</taxon>
        <taxon>Trichoderma</taxon>
    </lineage>
</organism>
<evidence type="ECO:0000256" key="2">
    <source>
        <dbReference type="ARBA" id="ARBA00005587"/>
    </source>
</evidence>
<dbReference type="Pfam" id="PF01184">
    <property type="entry name" value="Gpr1_Fun34_YaaH"/>
    <property type="match status" value="1"/>
</dbReference>
<feature type="transmembrane region" description="Helical" evidence="6">
    <location>
        <begin position="113"/>
        <end position="139"/>
    </location>
</feature>
<dbReference type="Proteomes" id="UP000191004">
    <property type="component" value="Unassembled WGS sequence"/>
</dbReference>
<feature type="transmembrane region" description="Helical" evidence="6">
    <location>
        <begin position="87"/>
        <end position="106"/>
    </location>
</feature>
<evidence type="ECO:0008006" key="9">
    <source>
        <dbReference type="Google" id="ProtNLM"/>
    </source>
</evidence>
<sequence>MDKINVDSYGDEHANDLKRTNTYLSISPELFEKLYLSPKAQTYGELRRTFGNPTPVGVLGFCVALTPVSAELMGWRGASGTSATIGASYSFGATLLMLSGIAEFLLGNTFPSVVFLAYGSHFLTMAITYTPFFAAISSYNADGSQEQSPAFLATFGFYAVCMTTLSFIFLICSLRTNAVYVTVFASGAIGFGLFSGAAWNIAGGNDTVGKHLIVGTGACFFVACMAGWYLLFAIMMTAVDMPFAVPVGDLSTMIKGMSDVERNNQQRTE</sequence>
<dbReference type="EMBL" id="LVVK01000009">
    <property type="protein sequence ID" value="OPB43344.1"/>
    <property type="molecule type" value="Genomic_DNA"/>
</dbReference>
<evidence type="ECO:0000313" key="7">
    <source>
        <dbReference type="EMBL" id="OPB43344.1"/>
    </source>
</evidence>
<accession>A0A1T3CQH6</accession>
<comment type="subcellular location">
    <subcellularLocation>
        <location evidence="1">Membrane</location>
        <topology evidence="1">Multi-pass membrane protein</topology>
    </subcellularLocation>
</comment>
<dbReference type="GO" id="GO:0015123">
    <property type="term" value="F:acetate transmembrane transporter activity"/>
    <property type="evidence" value="ECO:0007669"/>
    <property type="project" value="TreeGrafter"/>
</dbReference>
<reference evidence="7 8" key="1">
    <citation type="submission" date="2016-04" db="EMBL/GenBank/DDBJ databases">
        <title>Multiple horizontal gene transfer events from other fungi enriched the ability of the initially mycotrophic fungus Trichoderma (Ascomycota) to feed on dead plant biomass.</title>
        <authorList>
            <person name="Atanasova L."/>
            <person name="Chenthamara K."/>
            <person name="Zhang J."/>
            <person name="Grujic M."/>
            <person name="Henrissat B."/>
            <person name="Kuo A."/>
            <person name="Aertz A."/>
            <person name="Salamov A."/>
            <person name="Lipzen A."/>
            <person name="Labutti K."/>
            <person name="Barry K."/>
            <person name="Miao Y."/>
            <person name="Rahimi M.J."/>
            <person name="Shen Q."/>
            <person name="Grigoriev I.V."/>
            <person name="Kubicek C.P."/>
            <person name="Druzhinina I.S."/>
        </authorList>
    </citation>
    <scope>NUCLEOTIDE SEQUENCE [LARGE SCALE GENOMIC DNA]</scope>
    <source>
        <strain evidence="7 8">NJAU 4742</strain>
    </source>
</reference>
<dbReference type="AlphaFoldDB" id="A0A1T3CQH6"/>
<evidence type="ECO:0000256" key="6">
    <source>
        <dbReference type="SAM" id="Phobius"/>
    </source>
</evidence>
<keyword evidence="4 6" id="KW-1133">Transmembrane helix</keyword>
<comment type="caution">
    <text evidence="7">The sequence shown here is derived from an EMBL/GenBank/DDBJ whole genome shotgun (WGS) entry which is preliminary data.</text>
</comment>
<dbReference type="GO" id="GO:0005886">
    <property type="term" value="C:plasma membrane"/>
    <property type="evidence" value="ECO:0007669"/>
    <property type="project" value="TreeGrafter"/>
</dbReference>
<gene>
    <name evidence="7" type="ORF">A0O28_0105350</name>
</gene>
<evidence type="ECO:0000313" key="8">
    <source>
        <dbReference type="Proteomes" id="UP000191004"/>
    </source>
</evidence>
<feature type="transmembrane region" description="Helical" evidence="6">
    <location>
        <begin position="211"/>
        <end position="232"/>
    </location>
</feature>
<feature type="transmembrane region" description="Helical" evidence="6">
    <location>
        <begin position="178"/>
        <end position="199"/>
    </location>
</feature>
<feature type="transmembrane region" description="Helical" evidence="6">
    <location>
        <begin position="56"/>
        <end position="75"/>
    </location>
</feature>
<feature type="transmembrane region" description="Helical" evidence="6">
    <location>
        <begin position="151"/>
        <end position="171"/>
    </location>
</feature>
<dbReference type="InterPro" id="IPR000791">
    <property type="entry name" value="Gpr1/Fun34/SatP-like"/>
</dbReference>
<keyword evidence="8" id="KW-1185">Reference proteome</keyword>
<evidence type="ECO:0000256" key="5">
    <source>
        <dbReference type="ARBA" id="ARBA00023136"/>
    </source>
</evidence>
<dbReference type="PANTHER" id="PTHR31123:SF4">
    <property type="entry name" value="PROTEIN ALCS"/>
    <property type="match status" value="1"/>
</dbReference>
<comment type="similarity">
    <text evidence="2">Belongs to the acetate uptake transporter (AceTr) (TC 2.A.96) family.</text>
</comment>
<proteinExistence type="inferred from homology"/>
<protein>
    <recommendedName>
        <fullName evidence="9">GPR1/FUN34/YaaH-class plasma membrane protein</fullName>
    </recommendedName>
</protein>
<name>A0A1T3CQH6_9HYPO</name>
<keyword evidence="3 6" id="KW-0812">Transmembrane</keyword>
<keyword evidence="5 6" id="KW-0472">Membrane</keyword>